<dbReference type="SMART" id="SM00513">
    <property type="entry name" value="SAP"/>
    <property type="match status" value="1"/>
</dbReference>
<keyword evidence="1" id="KW-0597">Phosphoprotein</keyword>
<dbReference type="InterPro" id="IPR003034">
    <property type="entry name" value="SAP_dom"/>
</dbReference>
<feature type="compositionally biased region" description="Basic and acidic residues" evidence="3">
    <location>
        <begin position="132"/>
        <end position="159"/>
    </location>
</feature>
<reference evidence="5 6" key="1">
    <citation type="submission" date="2016-03" db="EMBL/GenBank/DDBJ databases">
        <title>EvidentialGene: Evidence-directed Construction of Genes on Genomes.</title>
        <authorList>
            <person name="Gilbert D.G."/>
            <person name="Choi J.-H."/>
            <person name="Mockaitis K."/>
            <person name="Colbourne J."/>
            <person name="Pfrender M."/>
        </authorList>
    </citation>
    <scope>NUCLEOTIDE SEQUENCE [LARGE SCALE GENOMIC DNA]</scope>
    <source>
        <strain evidence="5 6">Xinb3</strain>
        <tissue evidence="5">Complete organism</tissue>
    </source>
</reference>
<organism evidence="5 6">
    <name type="scientific">Daphnia magna</name>
    <dbReference type="NCBI Taxonomy" id="35525"/>
    <lineage>
        <taxon>Eukaryota</taxon>
        <taxon>Metazoa</taxon>
        <taxon>Ecdysozoa</taxon>
        <taxon>Arthropoda</taxon>
        <taxon>Crustacea</taxon>
        <taxon>Branchiopoda</taxon>
        <taxon>Diplostraca</taxon>
        <taxon>Cladocera</taxon>
        <taxon>Anomopoda</taxon>
        <taxon>Daphniidae</taxon>
        <taxon>Daphnia</taxon>
    </lineage>
</organism>
<feature type="compositionally biased region" description="Basic and acidic residues" evidence="3">
    <location>
        <begin position="231"/>
        <end position="241"/>
    </location>
</feature>
<dbReference type="GO" id="GO:0005634">
    <property type="term" value="C:nucleus"/>
    <property type="evidence" value="ECO:0007669"/>
    <property type="project" value="TreeGrafter"/>
</dbReference>
<dbReference type="Gene3D" id="1.10.720.30">
    <property type="entry name" value="SAP domain"/>
    <property type="match status" value="1"/>
</dbReference>
<evidence type="ECO:0000259" key="4">
    <source>
        <dbReference type="PROSITE" id="PS50800"/>
    </source>
</evidence>
<comment type="similarity">
    <text evidence="2">Belongs to the SAP domain-containing ribonucleoprotein family.</text>
</comment>
<dbReference type="Proteomes" id="UP000076858">
    <property type="component" value="Unassembled WGS sequence"/>
</dbReference>
<dbReference type="PANTHER" id="PTHR46551:SF1">
    <property type="entry name" value="SAP DOMAIN-CONTAINING RIBONUCLEOPROTEIN"/>
    <property type="match status" value="1"/>
</dbReference>
<name>A0A164TA77_9CRUS</name>
<accession>A0A164TA77</accession>
<dbReference type="PANTHER" id="PTHR46551">
    <property type="entry name" value="SAP DOMAIN-CONTAINING RIBONUCLEOPROTEIN"/>
    <property type="match status" value="1"/>
</dbReference>
<proteinExistence type="inferred from homology"/>
<protein>
    <submittedName>
        <fullName evidence="5">SAP domain-containing ribonucleoprotein</fullName>
    </submittedName>
</protein>
<dbReference type="AlphaFoldDB" id="A0A164TA77"/>
<dbReference type="EMBL" id="LRGB01001857">
    <property type="protein sequence ID" value="KZS10298.1"/>
    <property type="molecule type" value="Genomic_DNA"/>
</dbReference>
<feature type="region of interest" description="Disordered" evidence="3">
    <location>
        <begin position="95"/>
        <end position="161"/>
    </location>
</feature>
<feature type="domain" description="SAP" evidence="4">
    <location>
        <begin position="3"/>
        <end position="37"/>
    </location>
</feature>
<evidence type="ECO:0000256" key="2">
    <source>
        <dbReference type="ARBA" id="ARBA00046328"/>
    </source>
</evidence>
<dbReference type="Pfam" id="PF02037">
    <property type="entry name" value="SAP"/>
    <property type="match status" value="1"/>
</dbReference>
<dbReference type="InterPro" id="IPR036361">
    <property type="entry name" value="SAP_dom_sf"/>
</dbReference>
<dbReference type="GO" id="GO:1990904">
    <property type="term" value="C:ribonucleoprotein complex"/>
    <property type="evidence" value="ECO:0007669"/>
    <property type="project" value="UniProtKB-KW"/>
</dbReference>
<dbReference type="PROSITE" id="PS50800">
    <property type="entry name" value="SAP"/>
    <property type="match status" value="1"/>
</dbReference>
<feature type="region of interest" description="Disordered" evidence="3">
    <location>
        <begin position="229"/>
        <end position="266"/>
    </location>
</feature>
<comment type="caution">
    <text evidence="5">The sequence shown here is derived from an EMBL/GenBank/DDBJ whole genome shotgun (WGS) entry which is preliminary data.</text>
</comment>
<evidence type="ECO:0000256" key="1">
    <source>
        <dbReference type="ARBA" id="ARBA00022553"/>
    </source>
</evidence>
<dbReference type="SUPFAM" id="SSF68906">
    <property type="entry name" value="SAP domain"/>
    <property type="match status" value="1"/>
</dbReference>
<keyword evidence="5" id="KW-0687">Ribonucleoprotein</keyword>
<dbReference type="GO" id="GO:0016973">
    <property type="term" value="P:poly(A)+ mRNA export from nucleus"/>
    <property type="evidence" value="ECO:0007669"/>
    <property type="project" value="TreeGrafter"/>
</dbReference>
<dbReference type="STRING" id="35525.A0A164TA77"/>
<sequence>MDISKLKVVDLKKELKNRGLSTIGTKNELMERLQDAVHEDETGDNGALDNDDLLDEEAVLAEESDEAILEEGSTNLIVPEDDAALLTPTALITPKVSTEASVENPKSETGTSRKKIILNRKVAPSLTSADDSVSKEIEAHDTSSPNKSDEPDTKEEKKVVKLGSLSAEERAKLRAQKFGVPVPDSLKKAVRAERFGNASSEVAPMSKSQVPDNDKLLKRQARFGVVPNAEIDEKKQKRAERFGTSNVGVASSDELKRKRAERFGLA</sequence>
<evidence type="ECO:0000313" key="6">
    <source>
        <dbReference type="Proteomes" id="UP000076858"/>
    </source>
</evidence>
<evidence type="ECO:0000256" key="3">
    <source>
        <dbReference type="SAM" id="MobiDB-lite"/>
    </source>
</evidence>
<dbReference type="OrthoDB" id="5837849at2759"/>
<evidence type="ECO:0000313" key="5">
    <source>
        <dbReference type="EMBL" id="KZS10298.1"/>
    </source>
</evidence>
<dbReference type="InterPro" id="IPR052240">
    <property type="entry name" value="SAP_domain_ribonucleoprotein"/>
</dbReference>
<gene>
    <name evidence="5" type="ORF">APZ42_025269</name>
</gene>
<keyword evidence="6" id="KW-1185">Reference proteome</keyword>